<evidence type="ECO:0000313" key="3">
    <source>
        <dbReference type="Proteomes" id="UP000006038"/>
    </source>
</evidence>
<reference evidence="2" key="1">
    <citation type="journal article" date="2013" name="Nat. Commun.">
        <title>Whole-genome sequencing of Oryza brachyantha reveals mechanisms underlying Oryza genome evolution.</title>
        <authorList>
            <person name="Chen J."/>
            <person name="Huang Q."/>
            <person name="Gao D."/>
            <person name="Wang J."/>
            <person name="Lang Y."/>
            <person name="Liu T."/>
            <person name="Li B."/>
            <person name="Bai Z."/>
            <person name="Luis Goicoechea J."/>
            <person name="Liang C."/>
            <person name="Chen C."/>
            <person name="Zhang W."/>
            <person name="Sun S."/>
            <person name="Liao Y."/>
            <person name="Zhang X."/>
            <person name="Yang L."/>
            <person name="Song C."/>
            <person name="Wang M."/>
            <person name="Shi J."/>
            <person name="Liu G."/>
            <person name="Liu J."/>
            <person name="Zhou H."/>
            <person name="Zhou W."/>
            <person name="Yu Q."/>
            <person name="An N."/>
            <person name="Chen Y."/>
            <person name="Cai Q."/>
            <person name="Wang B."/>
            <person name="Liu B."/>
            <person name="Min J."/>
            <person name="Huang Y."/>
            <person name="Wu H."/>
            <person name="Li Z."/>
            <person name="Zhang Y."/>
            <person name="Yin Y."/>
            <person name="Song W."/>
            <person name="Jiang J."/>
            <person name="Jackson S.A."/>
            <person name="Wing R.A."/>
            <person name="Wang J."/>
            <person name="Chen M."/>
        </authorList>
    </citation>
    <scope>NUCLEOTIDE SEQUENCE [LARGE SCALE GENOMIC DNA]</scope>
    <source>
        <strain evidence="2">cv. IRGC 101232</strain>
    </source>
</reference>
<evidence type="ECO:0000256" key="1">
    <source>
        <dbReference type="SAM" id="MobiDB-lite"/>
    </source>
</evidence>
<name>J3LT72_ORYBR</name>
<dbReference type="Proteomes" id="UP000006038">
    <property type="component" value="Chromosome 3"/>
</dbReference>
<organism evidence="2">
    <name type="scientific">Oryza brachyantha</name>
    <name type="common">malo sina</name>
    <dbReference type="NCBI Taxonomy" id="4533"/>
    <lineage>
        <taxon>Eukaryota</taxon>
        <taxon>Viridiplantae</taxon>
        <taxon>Streptophyta</taxon>
        <taxon>Embryophyta</taxon>
        <taxon>Tracheophyta</taxon>
        <taxon>Spermatophyta</taxon>
        <taxon>Magnoliopsida</taxon>
        <taxon>Liliopsida</taxon>
        <taxon>Poales</taxon>
        <taxon>Poaceae</taxon>
        <taxon>BOP clade</taxon>
        <taxon>Oryzoideae</taxon>
        <taxon>Oryzeae</taxon>
        <taxon>Oryzinae</taxon>
        <taxon>Oryza</taxon>
    </lineage>
</organism>
<accession>J3LT72</accession>
<dbReference type="HOGENOM" id="CLU_2816685_0_0_1"/>
<dbReference type="Gramene" id="OB03G42480.1">
    <property type="protein sequence ID" value="OB03G42480.1"/>
    <property type="gene ID" value="OB03G42480"/>
</dbReference>
<dbReference type="AlphaFoldDB" id="J3LT72"/>
<feature type="region of interest" description="Disordered" evidence="1">
    <location>
        <begin position="32"/>
        <end position="75"/>
    </location>
</feature>
<keyword evidence="3" id="KW-1185">Reference proteome</keyword>
<reference evidence="2" key="2">
    <citation type="submission" date="2013-04" db="UniProtKB">
        <authorList>
            <consortium name="EnsemblPlants"/>
        </authorList>
    </citation>
    <scope>IDENTIFICATION</scope>
</reference>
<proteinExistence type="predicted"/>
<sequence length="75" mass="8427">MTSCDERGRAIERKGKKRRIKNQLHLPLLLVPPLHSPYPLHRSRTDSHRAAQSSTRPAAGRPAATVGSLRKREPL</sequence>
<evidence type="ECO:0000313" key="2">
    <source>
        <dbReference type="EnsemblPlants" id="OB03G42480.1"/>
    </source>
</evidence>
<protein>
    <submittedName>
        <fullName evidence="2">Uncharacterized protein</fullName>
    </submittedName>
</protein>
<dbReference type="EnsemblPlants" id="OB03G42480.1">
    <property type="protein sequence ID" value="OB03G42480.1"/>
    <property type="gene ID" value="OB03G42480"/>
</dbReference>